<dbReference type="InterPro" id="IPR011004">
    <property type="entry name" value="Trimer_LpxA-like_sf"/>
</dbReference>
<protein>
    <submittedName>
        <fullName evidence="1">Gamma carbonic anhydrase family protein</fullName>
    </submittedName>
</protein>
<dbReference type="Proteomes" id="UP000746471">
    <property type="component" value="Unassembled WGS sequence"/>
</dbReference>
<dbReference type="SUPFAM" id="SSF51161">
    <property type="entry name" value="Trimeric LpxA-like enzymes"/>
    <property type="match status" value="1"/>
</dbReference>
<gene>
    <name evidence="1" type="ORF">KHM83_12940</name>
</gene>
<dbReference type="PANTHER" id="PTHR13061">
    <property type="entry name" value="DYNACTIN SUBUNIT P25"/>
    <property type="match status" value="1"/>
</dbReference>
<name>A0ABS5PT80_9FIRM</name>
<comment type="caution">
    <text evidence="1">The sequence shown here is derived from an EMBL/GenBank/DDBJ whole genome shotgun (WGS) entry which is preliminary data.</text>
</comment>
<dbReference type="Pfam" id="PF00132">
    <property type="entry name" value="Hexapep"/>
    <property type="match status" value="1"/>
</dbReference>
<dbReference type="InterPro" id="IPR047324">
    <property type="entry name" value="LbH_gamma_CA-like"/>
</dbReference>
<dbReference type="EMBL" id="JAHBCL010000022">
    <property type="protein sequence ID" value="MBS7527584.1"/>
    <property type="molecule type" value="Genomic_DNA"/>
</dbReference>
<dbReference type="Gene3D" id="2.160.10.10">
    <property type="entry name" value="Hexapeptide repeat proteins"/>
    <property type="match status" value="1"/>
</dbReference>
<dbReference type="InterPro" id="IPR050484">
    <property type="entry name" value="Transf_Hexapept/Carb_Anhydrase"/>
</dbReference>
<accession>A0ABS5PT80</accession>
<evidence type="ECO:0000313" key="2">
    <source>
        <dbReference type="Proteomes" id="UP000746471"/>
    </source>
</evidence>
<dbReference type="PANTHER" id="PTHR13061:SF29">
    <property type="entry name" value="GAMMA CARBONIC ANHYDRASE-LIKE 1, MITOCHONDRIAL-RELATED"/>
    <property type="match status" value="1"/>
</dbReference>
<dbReference type="RefSeq" id="WP_213237446.1">
    <property type="nucleotide sequence ID" value="NZ_JAHBCL010000022.1"/>
</dbReference>
<keyword evidence="2" id="KW-1185">Reference proteome</keyword>
<dbReference type="CDD" id="cd04645">
    <property type="entry name" value="LbH_gamma_CA_like"/>
    <property type="match status" value="1"/>
</dbReference>
<reference evidence="1 2" key="1">
    <citation type="submission" date="2021-05" db="EMBL/GenBank/DDBJ databases">
        <title>Fusibacter ferrireducens sp. nov., an anaerobic, sulfur- and Fe-reducing bacterium isolated from the mangrove sediment.</title>
        <authorList>
            <person name="Qiu D."/>
        </authorList>
    </citation>
    <scope>NUCLEOTIDE SEQUENCE [LARGE SCALE GENOMIC DNA]</scope>
    <source>
        <strain evidence="1 2">DSM 12116</strain>
    </source>
</reference>
<proteinExistence type="predicted"/>
<dbReference type="InterPro" id="IPR001451">
    <property type="entry name" value="Hexapep"/>
</dbReference>
<evidence type="ECO:0000313" key="1">
    <source>
        <dbReference type="EMBL" id="MBS7527584.1"/>
    </source>
</evidence>
<sequence length="182" mass="19527">MTYEYKGVRPTCDPESFIADGARVIGRVTLGQYSSVWFNAVLRGDVNAISLGAYSNVQDNAVVHVADHLEAVIGDFVTIGHNAVIHGCTIEDHCLIGMSATILNGAVIGRGSIIAAGAVVKENEIIPPHSLVVGIPARVVRQVPGHMDMIHAQAVKYKTHWTVNYGFLKDAGGEIYHGEKIL</sequence>
<organism evidence="1 2">
    <name type="scientific">Fusibacter paucivorans</name>
    <dbReference type="NCBI Taxonomy" id="76009"/>
    <lineage>
        <taxon>Bacteria</taxon>
        <taxon>Bacillati</taxon>
        <taxon>Bacillota</taxon>
        <taxon>Clostridia</taxon>
        <taxon>Eubacteriales</taxon>
        <taxon>Eubacteriales Family XII. Incertae Sedis</taxon>
        <taxon>Fusibacter</taxon>
    </lineage>
</organism>